<dbReference type="EMBL" id="FUEG01000013">
    <property type="protein sequence ID" value="SJL10975.1"/>
    <property type="molecule type" value="Genomic_DNA"/>
</dbReference>
<gene>
    <name evidence="1" type="ORF">ARMOST_14371</name>
</gene>
<protein>
    <submittedName>
        <fullName evidence="1">Uncharacterized protein</fullName>
    </submittedName>
</protein>
<organism evidence="1 2">
    <name type="scientific">Armillaria ostoyae</name>
    <name type="common">Armillaria root rot fungus</name>
    <dbReference type="NCBI Taxonomy" id="47428"/>
    <lineage>
        <taxon>Eukaryota</taxon>
        <taxon>Fungi</taxon>
        <taxon>Dikarya</taxon>
        <taxon>Basidiomycota</taxon>
        <taxon>Agaricomycotina</taxon>
        <taxon>Agaricomycetes</taxon>
        <taxon>Agaricomycetidae</taxon>
        <taxon>Agaricales</taxon>
        <taxon>Marasmiineae</taxon>
        <taxon>Physalacriaceae</taxon>
        <taxon>Armillaria</taxon>
    </lineage>
</organism>
<evidence type="ECO:0000313" key="2">
    <source>
        <dbReference type="Proteomes" id="UP000219338"/>
    </source>
</evidence>
<name>A0A284RQJ9_ARMOS</name>
<reference evidence="2" key="1">
    <citation type="journal article" date="2017" name="Nat. Ecol. Evol.">
        <title>Genome expansion and lineage-specific genetic innovations in the forest pathogenic fungi Armillaria.</title>
        <authorList>
            <person name="Sipos G."/>
            <person name="Prasanna A.N."/>
            <person name="Walter M.C."/>
            <person name="O'Connor E."/>
            <person name="Balint B."/>
            <person name="Krizsan K."/>
            <person name="Kiss B."/>
            <person name="Hess J."/>
            <person name="Varga T."/>
            <person name="Slot J."/>
            <person name="Riley R."/>
            <person name="Boka B."/>
            <person name="Rigling D."/>
            <person name="Barry K."/>
            <person name="Lee J."/>
            <person name="Mihaltcheva S."/>
            <person name="LaButti K."/>
            <person name="Lipzen A."/>
            <person name="Waldron R."/>
            <person name="Moloney N.M."/>
            <person name="Sperisen C."/>
            <person name="Kredics L."/>
            <person name="Vagvoelgyi C."/>
            <person name="Patrignani A."/>
            <person name="Fitzpatrick D."/>
            <person name="Nagy I."/>
            <person name="Doyle S."/>
            <person name="Anderson J.B."/>
            <person name="Grigoriev I.V."/>
            <person name="Gueldener U."/>
            <person name="Muensterkoetter M."/>
            <person name="Nagy L.G."/>
        </authorList>
    </citation>
    <scope>NUCLEOTIDE SEQUENCE [LARGE SCALE GENOMIC DNA]</scope>
    <source>
        <strain evidence="2">C18/9</strain>
    </source>
</reference>
<proteinExistence type="predicted"/>
<accession>A0A284RQJ9</accession>
<dbReference type="Proteomes" id="UP000219338">
    <property type="component" value="Unassembled WGS sequence"/>
</dbReference>
<dbReference type="AlphaFoldDB" id="A0A284RQJ9"/>
<evidence type="ECO:0000313" key="1">
    <source>
        <dbReference type="EMBL" id="SJL10975.1"/>
    </source>
</evidence>
<sequence>MLTLQFCLSDITVKMYDRRSFAWISQNRSFNFRDTILPYTQTDLPFGANESHIHPCAVLEQRTIQPLHSGAFWAH</sequence>
<keyword evidence="2" id="KW-1185">Reference proteome</keyword>